<gene>
    <name evidence="1" type="ORF">CSIM01_06229</name>
</gene>
<dbReference type="AlphaFoldDB" id="A0A135SNM4"/>
<keyword evidence="2" id="KW-1185">Reference proteome</keyword>
<evidence type="ECO:0000313" key="2">
    <source>
        <dbReference type="Proteomes" id="UP000070328"/>
    </source>
</evidence>
<organism evidence="1 2">
    <name type="scientific">Colletotrichum simmondsii</name>
    <dbReference type="NCBI Taxonomy" id="703756"/>
    <lineage>
        <taxon>Eukaryota</taxon>
        <taxon>Fungi</taxon>
        <taxon>Dikarya</taxon>
        <taxon>Ascomycota</taxon>
        <taxon>Pezizomycotina</taxon>
        <taxon>Sordariomycetes</taxon>
        <taxon>Hypocreomycetidae</taxon>
        <taxon>Glomerellales</taxon>
        <taxon>Glomerellaceae</taxon>
        <taxon>Colletotrichum</taxon>
        <taxon>Colletotrichum acutatum species complex</taxon>
    </lineage>
</organism>
<comment type="caution">
    <text evidence="1">The sequence shown here is derived from an EMBL/GenBank/DDBJ whole genome shotgun (WGS) entry which is preliminary data.</text>
</comment>
<dbReference type="Proteomes" id="UP000070328">
    <property type="component" value="Unassembled WGS sequence"/>
</dbReference>
<evidence type="ECO:0000313" key="1">
    <source>
        <dbReference type="EMBL" id="KXH37461.1"/>
    </source>
</evidence>
<reference evidence="1 2" key="1">
    <citation type="submission" date="2014-02" db="EMBL/GenBank/DDBJ databases">
        <title>The genome sequence of Colletotrichum simmondsii CBS122122.</title>
        <authorList>
            <person name="Baroncelli R."/>
            <person name="Thon M.R."/>
        </authorList>
    </citation>
    <scope>NUCLEOTIDE SEQUENCE [LARGE SCALE GENOMIC DNA]</scope>
    <source>
        <strain evidence="1 2">CBS122122</strain>
    </source>
</reference>
<protein>
    <submittedName>
        <fullName evidence="1">Uncharacterized protein</fullName>
    </submittedName>
</protein>
<accession>A0A135SNM4</accession>
<sequence length="385" mass="43421">MPIPRLLSLPPEVLLEICEHLAAPMQDAYHSRRLYWSLSPVHSGIAFQRTKLANVLACGAPLSRLMRTCRVMHSMAGHELYSCYYDMLREALFPDLCLLLHIPVPARFVRRFRLPWTLTEGKEDICAALAGLDIANKSGILGTEQIINAANRVFIPFPKNWNNCRLPWNADRKTTCLNLLLTSSLTKNFALQHLKTDETEHSFIPELNTSRPVSAPSRTGARQNRTTLNKSLLARSRRVLLLNPTGCLSLAPPPRLRPALRTACKNTCRSQGGEITAGGTTVNNLDELNPENLESLPVTRLEDCFGKRPLPDLCRELKSGRFKNLDDVEILHYAIDKDTRSNTAHSLLKLFRWKIRKVCSWLFEGKLSRVTGTRIAQPRAAPYLL</sequence>
<proteinExistence type="predicted"/>
<dbReference type="EMBL" id="JFBX01000502">
    <property type="protein sequence ID" value="KXH37461.1"/>
    <property type="molecule type" value="Genomic_DNA"/>
</dbReference>
<name>A0A135SNM4_9PEZI</name>